<accession>A0A6J5WVY1</accession>
<organism evidence="1 2">
    <name type="scientific">Prunus armeniaca</name>
    <name type="common">Apricot</name>
    <name type="synonym">Armeniaca vulgaris</name>
    <dbReference type="NCBI Taxonomy" id="36596"/>
    <lineage>
        <taxon>Eukaryota</taxon>
        <taxon>Viridiplantae</taxon>
        <taxon>Streptophyta</taxon>
        <taxon>Embryophyta</taxon>
        <taxon>Tracheophyta</taxon>
        <taxon>Spermatophyta</taxon>
        <taxon>Magnoliopsida</taxon>
        <taxon>eudicotyledons</taxon>
        <taxon>Gunneridae</taxon>
        <taxon>Pentapetalae</taxon>
        <taxon>rosids</taxon>
        <taxon>fabids</taxon>
        <taxon>Rosales</taxon>
        <taxon>Rosaceae</taxon>
        <taxon>Amygdaloideae</taxon>
        <taxon>Amygdaleae</taxon>
        <taxon>Prunus</taxon>
    </lineage>
</organism>
<name>A0A6J5WVY1_PRUAR</name>
<gene>
    <name evidence="1" type="ORF">ORAREDHAP_LOCUS24031</name>
</gene>
<evidence type="ECO:0000313" key="2">
    <source>
        <dbReference type="Proteomes" id="UP000507245"/>
    </source>
</evidence>
<proteinExistence type="predicted"/>
<evidence type="ECO:0000313" key="1">
    <source>
        <dbReference type="EMBL" id="CAB4305926.1"/>
    </source>
</evidence>
<dbReference type="Proteomes" id="UP000507245">
    <property type="component" value="Unassembled WGS sequence"/>
</dbReference>
<keyword evidence="2" id="KW-1185">Reference proteome</keyword>
<protein>
    <submittedName>
        <fullName evidence="1">Uncharacterized protein</fullName>
    </submittedName>
</protein>
<dbReference type="AlphaFoldDB" id="A0A6J5WVY1"/>
<reference evidence="2" key="1">
    <citation type="journal article" date="2020" name="Genome Biol.">
        <title>Gamete binning: chromosome-level and haplotype-resolved genome assembly enabled by high-throughput single-cell sequencing of gamete genomes.</title>
        <authorList>
            <person name="Campoy J.A."/>
            <person name="Sun H."/>
            <person name="Goel M."/>
            <person name="Jiao W.-B."/>
            <person name="Folz-Donahue K."/>
            <person name="Wang N."/>
            <person name="Rubio M."/>
            <person name="Liu C."/>
            <person name="Kukat C."/>
            <person name="Ruiz D."/>
            <person name="Huettel B."/>
            <person name="Schneeberger K."/>
        </authorList>
    </citation>
    <scope>NUCLEOTIDE SEQUENCE [LARGE SCALE GENOMIC DNA]</scope>
    <source>
        <strain evidence="2">cv. Rojo Pasion</strain>
    </source>
</reference>
<dbReference type="EMBL" id="CAEKKB010000003">
    <property type="protein sequence ID" value="CAB4305926.1"/>
    <property type="molecule type" value="Genomic_DNA"/>
</dbReference>
<sequence length="154" mass="17128">MVVMVEYLLLYFTGHVIEEVLCYKMRNTLEREGGKGENGREEEVGLLVGLGSAVRRGLVSGRAKRIEEELFANEIAGGDVRDAEVGEARGIGAFANVWEGDVRDAEVGESRGIGAFANVWEVGEDPWTFMSVMLHKKRIFVDDKGRCCDVNFRI</sequence>